<dbReference type="GO" id="GO:0000976">
    <property type="term" value="F:transcription cis-regulatory region binding"/>
    <property type="evidence" value="ECO:0007669"/>
    <property type="project" value="TreeGrafter"/>
</dbReference>
<sequence length="294" mass="31186">MSTDNGAIGPEVRAAIDAGDADALARLIASDELAASCQIVWGEPGDDGEAPNRCSALHYVANARFHGTCLDGDPVELATLLLDAGADADWGGRVAIGETVLQTAVSLYERDLAELLLDRGASLETLGGCVDNGTALALAAHFAATEALELLVERGARIYNLPLAAAVGELWRFVKPAGVLATALQRHPADPNRQPLYRDLGQALARAVHYAAIHERAEVLDRLIELGADVNAVEGGATALHRVAWWGREVGAELLLERGADRRLRDAGHKTTPAQWAEVRGHGELARVLARGTW</sequence>
<dbReference type="InterPro" id="IPR002110">
    <property type="entry name" value="Ankyrin_rpt"/>
</dbReference>
<gene>
    <name evidence="4" type="ORF">Pla133_14880</name>
</gene>
<keyword evidence="1" id="KW-0677">Repeat</keyword>
<protein>
    <submittedName>
        <fullName evidence="4">Ankyrin repeats (3 copies)</fullName>
    </submittedName>
</protein>
<feature type="repeat" description="ANK" evidence="3">
    <location>
        <begin position="207"/>
        <end position="235"/>
    </location>
</feature>
<evidence type="ECO:0000313" key="5">
    <source>
        <dbReference type="Proteomes" id="UP000316921"/>
    </source>
</evidence>
<dbReference type="RefSeq" id="WP_145064256.1">
    <property type="nucleotide sequence ID" value="NZ_CP036287.1"/>
</dbReference>
<dbReference type="InterPro" id="IPR050663">
    <property type="entry name" value="Ankyrin-SOCS_Box"/>
</dbReference>
<organism evidence="4 5">
    <name type="scientific">Engelhardtia mirabilis</name>
    <dbReference type="NCBI Taxonomy" id="2528011"/>
    <lineage>
        <taxon>Bacteria</taxon>
        <taxon>Pseudomonadati</taxon>
        <taxon>Planctomycetota</taxon>
        <taxon>Planctomycetia</taxon>
        <taxon>Planctomycetia incertae sedis</taxon>
        <taxon>Engelhardtia</taxon>
    </lineage>
</organism>
<dbReference type="Proteomes" id="UP000316921">
    <property type="component" value="Chromosome"/>
</dbReference>
<dbReference type="PANTHER" id="PTHR24193">
    <property type="entry name" value="ANKYRIN REPEAT PROTEIN"/>
    <property type="match status" value="1"/>
</dbReference>
<keyword evidence="2 3" id="KW-0040">ANK repeat</keyword>
<dbReference type="InterPro" id="IPR036770">
    <property type="entry name" value="Ankyrin_rpt-contain_sf"/>
</dbReference>
<dbReference type="SMART" id="SM00248">
    <property type="entry name" value="ANK"/>
    <property type="match status" value="5"/>
</dbReference>
<feature type="repeat" description="ANK" evidence="3">
    <location>
        <begin position="235"/>
        <end position="267"/>
    </location>
</feature>
<dbReference type="GO" id="GO:0045944">
    <property type="term" value="P:positive regulation of transcription by RNA polymerase II"/>
    <property type="evidence" value="ECO:0007669"/>
    <property type="project" value="TreeGrafter"/>
</dbReference>
<dbReference type="AlphaFoldDB" id="A0A518BHH3"/>
<dbReference type="KEGG" id="pbap:Pla133_14880"/>
<reference evidence="4 5" key="1">
    <citation type="submission" date="2019-02" db="EMBL/GenBank/DDBJ databases">
        <title>Deep-cultivation of Planctomycetes and their phenomic and genomic characterization uncovers novel biology.</title>
        <authorList>
            <person name="Wiegand S."/>
            <person name="Jogler M."/>
            <person name="Boedeker C."/>
            <person name="Pinto D."/>
            <person name="Vollmers J."/>
            <person name="Rivas-Marin E."/>
            <person name="Kohn T."/>
            <person name="Peeters S.H."/>
            <person name="Heuer A."/>
            <person name="Rast P."/>
            <person name="Oberbeckmann S."/>
            <person name="Bunk B."/>
            <person name="Jeske O."/>
            <person name="Meyerdierks A."/>
            <person name="Storesund J.E."/>
            <person name="Kallscheuer N."/>
            <person name="Luecker S."/>
            <person name="Lage O.M."/>
            <person name="Pohl T."/>
            <person name="Merkel B.J."/>
            <person name="Hornburger P."/>
            <person name="Mueller R.-W."/>
            <person name="Bruemmer F."/>
            <person name="Labrenz M."/>
            <person name="Spormann A.M."/>
            <person name="Op den Camp H."/>
            <person name="Overmann J."/>
            <person name="Amann R."/>
            <person name="Jetten M.S.M."/>
            <person name="Mascher T."/>
            <person name="Medema M.H."/>
            <person name="Devos D.P."/>
            <person name="Kaster A.-K."/>
            <person name="Ovreas L."/>
            <person name="Rohde M."/>
            <person name="Galperin M.Y."/>
            <person name="Jogler C."/>
        </authorList>
    </citation>
    <scope>NUCLEOTIDE SEQUENCE [LARGE SCALE GENOMIC DNA]</scope>
    <source>
        <strain evidence="4 5">Pla133</strain>
    </source>
</reference>
<keyword evidence="5" id="KW-1185">Reference proteome</keyword>
<proteinExistence type="predicted"/>
<evidence type="ECO:0000313" key="4">
    <source>
        <dbReference type="EMBL" id="QDU66416.1"/>
    </source>
</evidence>
<evidence type="ECO:0000256" key="3">
    <source>
        <dbReference type="PROSITE-ProRule" id="PRU00023"/>
    </source>
</evidence>
<evidence type="ECO:0000256" key="1">
    <source>
        <dbReference type="ARBA" id="ARBA00022737"/>
    </source>
</evidence>
<dbReference type="EMBL" id="CP036287">
    <property type="protein sequence ID" value="QDU66416.1"/>
    <property type="molecule type" value="Genomic_DNA"/>
</dbReference>
<accession>A0A518BHH3</accession>
<dbReference type="Gene3D" id="1.25.40.20">
    <property type="entry name" value="Ankyrin repeat-containing domain"/>
    <property type="match status" value="2"/>
</dbReference>
<dbReference type="PANTHER" id="PTHR24193:SF121">
    <property type="entry name" value="ADA2A-CONTAINING COMPLEX COMPONENT 3, ISOFORM D"/>
    <property type="match status" value="1"/>
</dbReference>
<dbReference type="Pfam" id="PF12796">
    <property type="entry name" value="Ank_2"/>
    <property type="match status" value="1"/>
</dbReference>
<dbReference type="SUPFAM" id="SSF48403">
    <property type="entry name" value="Ankyrin repeat"/>
    <property type="match status" value="1"/>
</dbReference>
<name>A0A518BHH3_9BACT</name>
<dbReference type="PROSITE" id="PS50088">
    <property type="entry name" value="ANK_REPEAT"/>
    <property type="match status" value="2"/>
</dbReference>
<evidence type="ECO:0000256" key="2">
    <source>
        <dbReference type="ARBA" id="ARBA00023043"/>
    </source>
</evidence>
<dbReference type="Pfam" id="PF13637">
    <property type="entry name" value="Ank_4"/>
    <property type="match status" value="1"/>
</dbReference>